<dbReference type="Pfam" id="PF13181">
    <property type="entry name" value="TPR_8"/>
    <property type="match status" value="1"/>
</dbReference>
<dbReference type="Gene3D" id="1.25.40.10">
    <property type="entry name" value="Tetratricopeptide repeat domain"/>
    <property type="match status" value="2"/>
</dbReference>
<dbReference type="SMART" id="SM00028">
    <property type="entry name" value="TPR"/>
    <property type="match status" value="2"/>
</dbReference>
<dbReference type="PROSITE" id="PS51257">
    <property type="entry name" value="PROKAR_LIPOPROTEIN"/>
    <property type="match status" value="1"/>
</dbReference>
<dbReference type="Pfam" id="PF13432">
    <property type="entry name" value="TPR_16"/>
    <property type="match status" value="1"/>
</dbReference>
<proteinExistence type="predicted"/>
<comment type="caution">
    <text evidence="1">The sequence shown here is derived from an EMBL/GenBank/DDBJ whole genome shotgun (WGS) entry which is preliminary data.</text>
</comment>
<dbReference type="InterPro" id="IPR011990">
    <property type="entry name" value="TPR-like_helical_dom_sf"/>
</dbReference>
<keyword evidence="2" id="KW-1185">Reference proteome</keyword>
<name>A0ABU3U5Z0_9FLAO</name>
<dbReference type="PANTHER" id="PTHR45588:SF1">
    <property type="entry name" value="WW DOMAIN-CONTAINING PROTEIN"/>
    <property type="match status" value="1"/>
</dbReference>
<dbReference type="SUPFAM" id="SSF48452">
    <property type="entry name" value="TPR-like"/>
    <property type="match status" value="1"/>
</dbReference>
<evidence type="ECO:0000313" key="1">
    <source>
        <dbReference type="EMBL" id="MDU8885823.1"/>
    </source>
</evidence>
<dbReference type="Proteomes" id="UP001268651">
    <property type="component" value="Unassembled WGS sequence"/>
</dbReference>
<dbReference type="EMBL" id="JAWHTF010000002">
    <property type="protein sequence ID" value="MDU8885823.1"/>
    <property type="molecule type" value="Genomic_DNA"/>
</dbReference>
<accession>A0ABU3U5Z0</accession>
<dbReference type="RefSeq" id="WP_316661745.1">
    <property type="nucleotide sequence ID" value="NZ_JAWHTF010000002.1"/>
</dbReference>
<organism evidence="1 2">
    <name type="scientific">Gilvirhabdus luticola</name>
    <dbReference type="NCBI Taxonomy" id="3079858"/>
    <lineage>
        <taxon>Bacteria</taxon>
        <taxon>Pseudomonadati</taxon>
        <taxon>Bacteroidota</taxon>
        <taxon>Flavobacteriia</taxon>
        <taxon>Flavobacteriales</taxon>
        <taxon>Flavobacteriaceae</taxon>
        <taxon>Gilvirhabdus</taxon>
    </lineage>
</organism>
<dbReference type="PANTHER" id="PTHR45588">
    <property type="entry name" value="TPR DOMAIN-CONTAINING PROTEIN"/>
    <property type="match status" value="1"/>
</dbReference>
<gene>
    <name evidence="1" type="ORF">RXV94_06595</name>
</gene>
<dbReference type="InterPro" id="IPR019734">
    <property type="entry name" value="TPR_rpt"/>
</dbReference>
<protein>
    <submittedName>
        <fullName evidence="1">Tetratricopeptide repeat protein</fullName>
    </submittedName>
</protein>
<evidence type="ECO:0000313" key="2">
    <source>
        <dbReference type="Proteomes" id="UP001268651"/>
    </source>
</evidence>
<sequence>MKHSNKVFIFTITILLFSLIACKNKQPKPNPGLASIDLLRGDILLCGNPQFGDVSFSLECNYDTRKAFDLAISLLHSFEYDEAEKAFVKVIDADPECAMAYWGVAMSIYHELWAPPGPKELEKGSKLLEIAETLPKSERAKDYLDAIGVFYKDWETLDHRSRELLYEEKMEQVYLNNKDDIEAAVLYALSLTSSADPNDKTYKNQRKSGAILEELFIEYPNHPGIAHYIIHTYDYPEIASLGLTTARRYAEIAPSSAHAQHMPSHIFTRLGLWEESVKTNLNSSSSAICYSESVSAEGHWSQEIHAMDYLVYAYLQLGDSKKVDEQNDYMKSIKKSFPSNHFAVAYTANAIPARIALENRNWNEAANLKLPTLEFEWDNFPWEKSILHFARAYGSVRSGNIPAAEKELEIIKTFHQQLLDVNNAESIYKAGQVQIEIKIIEAWTALAKGNNEEALSLMKLASELESKTSKHPVTPGEVLPADELLGDMLLLLNKPEEALTVYEANLEGHPNRLNGLYGAAKAAKQSGNEEKAVLYFEKLLKLTENSNSDRPELKVAKEFISLKTI</sequence>
<reference evidence="1 2" key="1">
    <citation type="submission" date="2023-10" db="EMBL/GenBank/DDBJ databases">
        <title>Marimonas sp. nov. isolated from tidal mud flat.</title>
        <authorList>
            <person name="Jaincy N.J."/>
            <person name="Srinivasan S."/>
            <person name="Lee S.-S."/>
        </authorList>
    </citation>
    <scope>NUCLEOTIDE SEQUENCE [LARGE SCALE GENOMIC DNA]</scope>
    <source>
        <strain evidence="1 2">MJ-SS3</strain>
    </source>
</reference>